<keyword evidence="2" id="KW-0812">Transmembrane</keyword>
<dbReference type="EMBL" id="JACJQL010000001">
    <property type="protein sequence ID" value="MBD2249833.1"/>
    <property type="molecule type" value="Genomic_DNA"/>
</dbReference>
<evidence type="ECO:0000256" key="2">
    <source>
        <dbReference type="SAM" id="Phobius"/>
    </source>
</evidence>
<dbReference type="InterPro" id="IPR050445">
    <property type="entry name" value="Bact_polysacc_biosynth/exp"/>
</dbReference>
<dbReference type="PANTHER" id="PTHR32309">
    <property type="entry name" value="TYROSINE-PROTEIN KINASE"/>
    <property type="match status" value="1"/>
</dbReference>
<protein>
    <submittedName>
        <fullName evidence="3">GumC family protein</fullName>
    </submittedName>
</protein>
<evidence type="ECO:0000256" key="1">
    <source>
        <dbReference type="SAM" id="Coils"/>
    </source>
</evidence>
<reference evidence="3 4" key="1">
    <citation type="journal article" date="2020" name="ISME J.">
        <title>Comparative genomics reveals insights into cyanobacterial evolution and habitat adaptation.</title>
        <authorList>
            <person name="Chen M.Y."/>
            <person name="Teng W.K."/>
            <person name="Zhao L."/>
            <person name="Hu C.X."/>
            <person name="Zhou Y.K."/>
            <person name="Han B.P."/>
            <person name="Song L.R."/>
            <person name="Shu W.S."/>
        </authorList>
    </citation>
    <scope>NUCLEOTIDE SEQUENCE [LARGE SCALE GENOMIC DNA]</scope>
    <source>
        <strain evidence="3 4">FACHB-3921</strain>
    </source>
</reference>
<keyword evidence="4" id="KW-1185">Reference proteome</keyword>
<keyword evidence="2" id="KW-0472">Membrane</keyword>
<name>A0ABR8B9Z9_9NOSO</name>
<comment type="caution">
    <text evidence="3">The sequence shown here is derived from an EMBL/GenBank/DDBJ whole genome shotgun (WGS) entry which is preliminary data.</text>
</comment>
<evidence type="ECO:0000313" key="3">
    <source>
        <dbReference type="EMBL" id="MBD2249833.1"/>
    </source>
</evidence>
<gene>
    <name evidence="3" type="ORF">H6G14_00735</name>
</gene>
<dbReference type="RefSeq" id="WP_190565241.1">
    <property type="nucleotide sequence ID" value="NZ_JACJQL010000001.1"/>
</dbReference>
<feature type="coiled-coil region" evidence="1">
    <location>
        <begin position="346"/>
        <end position="390"/>
    </location>
</feature>
<feature type="transmembrane region" description="Helical" evidence="2">
    <location>
        <begin position="431"/>
        <end position="452"/>
    </location>
</feature>
<keyword evidence="2" id="KW-1133">Transmembrane helix</keyword>
<sequence length="465" mass="51679">MKRQLLIVPIVKLKNLLTGRWLRYAVLSIAGNALIWGTSIQYLKVTKPTYTSEFALILSGASFGVNVNLPGIGQATSSSSSAIGSSTYDARANYEYIFTSEAVLKKAAAIAKIPEEQFSKPRIKLLDNSTIMQFEVTGKSPKDAQNKSLALYQAMVHQITVLRTGEINQRKSPTQKTLLSSQQKLEQAQKHLSEYKLRSGLSFPDQIGNLSSNIEQLRRQRAEARAQENATSQKLQQLAKNIGLSPQEAADAFLLRVDQIFQQNLKDYSEATTTLEILMTKYGPNHPQVVKEKIRQEAALAALLERSQILLEKPMTTTILSRLALAVNGSGRDTLFQNLVTYQSDQKGLQSQVKTLDSEIQRLEKRLEILSQRQSTLENLKRDVQIAEAMFASTLTKLDLGQGDIFAAYPLVQMLVEPNLPDQPTAPKKGFILAGSAAGSIFSTLGLCLVWIRKPWIEKLSKWLS</sequence>
<dbReference type="Proteomes" id="UP000621307">
    <property type="component" value="Unassembled WGS sequence"/>
</dbReference>
<feature type="transmembrane region" description="Helical" evidence="2">
    <location>
        <begin position="21"/>
        <end position="43"/>
    </location>
</feature>
<accession>A0ABR8B9Z9</accession>
<dbReference type="PANTHER" id="PTHR32309:SF13">
    <property type="entry name" value="FERRIC ENTEROBACTIN TRANSPORT PROTEIN FEPE"/>
    <property type="match status" value="1"/>
</dbReference>
<proteinExistence type="predicted"/>
<organism evidence="3 4">
    <name type="scientific">Nostoc parmelioides FACHB-3921</name>
    <dbReference type="NCBI Taxonomy" id="2692909"/>
    <lineage>
        <taxon>Bacteria</taxon>
        <taxon>Bacillati</taxon>
        <taxon>Cyanobacteriota</taxon>
        <taxon>Cyanophyceae</taxon>
        <taxon>Nostocales</taxon>
        <taxon>Nostocaceae</taxon>
        <taxon>Nostoc</taxon>
    </lineage>
</organism>
<keyword evidence="1" id="KW-0175">Coiled coil</keyword>
<feature type="coiled-coil region" evidence="1">
    <location>
        <begin position="178"/>
        <end position="241"/>
    </location>
</feature>
<evidence type="ECO:0000313" key="4">
    <source>
        <dbReference type="Proteomes" id="UP000621307"/>
    </source>
</evidence>